<evidence type="ECO:0000259" key="2">
    <source>
        <dbReference type="PROSITE" id="PS51184"/>
    </source>
</evidence>
<protein>
    <recommendedName>
        <fullName evidence="2">JmjC domain-containing protein</fullName>
    </recommendedName>
</protein>
<organism evidence="3 4">
    <name type="scientific">Pterulicium gracile</name>
    <dbReference type="NCBI Taxonomy" id="1884261"/>
    <lineage>
        <taxon>Eukaryota</taxon>
        <taxon>Fungi</taxon>
        <taxon>Dikarya</taxon>
        <taxon>Basidiomycota</taxon>
        <taxon>Agaricomycotina</taxon>
        <taxon>Agaricomycetes</taxon>
        <taxon>Agaricomycetidae</taxon>
        <taxon>Agaricales</taxon>
        <taxon>Pleurotineae</taxon>
        <taxon>Pterulaceae</taxon>
        <taxon>Pterulicium</taxon>
    </lineage>
</organism>
<dbReference type="Pfam" id="PF02373">
    <property type="entry name" value="JmjC"/>
    <property type="match status" value="1"/>
</dbReference>
<gene>
    <name evidence="3" type="ORF">BDV98DRAFT_599838</name>
</gene>
<reference evidence="3 4" key="1">
    <citation type="journal article" date="2019" name="Nat. Ecol. Evol.">
        <title>Megaphylogeny resolves global patterns of mushroom evolution.</title>
        <authorList>
            <person name="Varga T."/>
            <person name="Krizsan K."/>
            <person name="Foldi C."/>
            <person name="Dima B."/>
            <person name="Sanchez-Garcia M."/>
            <person name="Sanchez-Ramirez S."/>
            <person name="Szollosi G.J."/>
            <person name="Szarkandi J.G."/>
            <person name="Papp V."/>
            <person name="Albert L."/>
            <person name="Andreopoulos W."/>
            <person name="Angelini C."/>
            <person name="Antonin V."/>
            <person name="Barry K.W."/>
            <person name="Bougher N.L."/>
            <person name="Buchanan P."/>
            <person name="Buyck B."/>
            <person name="Bense V."/>
            <person name="Catcheside P."/>
            <person name="Chovatia M."/>
            <person name="Cooper J."/>
            <person name="Damon W."/>
            <person name="Desjardin D."/>
            <person name="Finy P."/>
            <person name="Geml J."/>
            <person name="Haridas S."/>
            <person name="Hughes K."/>
            <person name="Justo A."/>
            <person name="Karasinski D."/>
            <person name="Kautmanova I."/>
            <person name="Kiss B."/>
            <person name="Kocsube S."/>
            <person name="Kotiranta H."/>
            <person name="LaButti K.M."/>
            <person name="Lechner B.E."/>
            <person name="Liimatainen K."/>
            <person name="Lipzen A."/>
            <person name="Lukacs Z."/>
            <person name="Mihaltcheva S."/>
            <person name="Morgado L.N."/>
            <person name="Niskanen T."/>
            <person name="Noordeloos M.E."/>
            <person name="Ohm R.A."/>
            <person name="Ortiz-Santana B."/>
            <person name="Ovrebo C."/>
            <person name="Racz N."/>
            <person name="Riley R."/>
            <person name="Savchenko A."/>
            <person name="Shiryaev A."/>
            <person name="Soop K."/>
            <person name="Spirin V."/>
            <person name="Szebenyi C."/>
            <person name="Tomsovsky M."/>
            <person name="Tulloss R.E."/>
            <person name="Uehling J."/>
            <person name="Grigoriev I.V."/>
            <person name="Vagvolgyi C."/>
            <person name="Papp T."/>
            <person name="Martin F.M."/>
            <person name="Miettinen O."/>
            <person name="Hibbett D.S."/>
            <person name="Nagy L.G."/>
        </authorList>
    </citation>
    <scope>NUCLEOTIDE SEQUENCE [LARGE SCALE GENOMIC DNA]</scope>
    <source>
        <strain evidence="3 4">CBS 309.79</strain>
    </source>
</reference>
<feature type="compositionally biased region" description="Acidic residues" evidence="1">
    <location>
        <begin position="490"/>
        <end position="499"/>
    </location>
</feature>
<dbReference type="Proteomes" id="UP000305067">
    <property type="component" value="Unassembled WGS sequence"/>
</dbReference>
<feature type="region of interest" description="Disordered" evidence="1">
    <location>
        <begin position="455"/>
        <end position="528"/>
    </location>
</feature>
<evidence type="ECO:0000256" key="1">
    <source>
        <dbReference type="SAM" id="MobiDB-lite"/>
    </source>
</evidence>
<dbReference type="PROSITE" id="PS51184">
    <property type="entry name" value="JMJC"/>
    <property type="match status" value="1"/>
</dbReference>
<sequence length="528" mass="59248">MVHTEQAGSSSWFMTSTESSAHASEYFAKQLRHVLDHETHFVSPQDLENAAFPIYYYEQRLGDCIIIPPRSCHQVVNHGGITIKMSWSRLLVQDLPAALYSELPLYQRVCRRETYAIKSVIRESLKERTIALQSVHQGQQSTTSVPNSHTLAEELQLLVFLHQTTLQEERPLMISTGKMAPFIQIEAEEEPEGLFCDFCGADIFNAFFECQSCIASHDSTETEPSLGEAYCVCPRCYIDGRSCPCERMKPMLLRNPALLRAELDSALRVLDLHFSISDSTAEAVKAPLLKYKSRNIASIFEAGNRLYQRREHQAEKDRMCSVSRKLKNKANHRVLASSVIHCSKCHAATCLTHILEIYRIHAGEALLRDSDDETSTSWHKRHIAASKNAVTTSSSAENITRVAGAAPPDGLFSLAQSAKLFKRCKPLSQDFSLGWYDTLSVRPRRVRRPAGYSGGAYLPALQMPSSSVAEPRPETSVEDHCTHDMKEPQSEDTEQDQLDAELHAMKEERSSSTAGVQQDRGSKRKIAF</sequence>
<proteinExistence type="predicted"/>
<accession>A0A5C3R2Y9</accession>
<name>A0A5C3R2Y9_9AGAR</name>
<dbReference type="OrthoDB" id="298344at2759"/>
<dbReference type="AlphaFoldDB" id="A0A5C3R2Y9"/>
<evidence type="ECO:0000313" key="4">
    <source>
        <dbReference type="Proteomes" id="UP000305067"/>
    </source>
</evidence>
<dbReference type="SUPFAM" id="SSF51197">
    <property type="entry name" value="Clavaminate synthase-like"/>
    <property type="match status" value="1"/>
</dbReference>
<feature type="compositionally biased region" description="Basic and acidic residues" evidence="1">
    <location>
        <begin position="500"/>
        <end position="510"/>
    </location>
</feature>
<dbReference type="InterPro" id="IPR003347">
    <property type="entry name" value="JmjC_dom"/>
</dbReference>
<keyword evidence="4" id="KW-1185">Reference proteome</keyword>
<dbReference type="Gene3D" id="2.60.120.650">
    <property type="entry name" value="Cupin"/>
    <property type="match status" value="1"/>
</dbReference>
<evidence type="ECO:0000313" key="3">
    <source>
        <dbReference type="EMBL" id="TFL07550.1"/>
    </source>
</evidence>
<feature type="compositionally biased region" description="Basic and acidic residues" evidence="1">
    <location>
        <begin position="471"/>
        <end position="489"/>
    </location>
</feature>
<feature type="domain" description="JmjC" evidence="2">
    <location>
        <begin position="1"/>
        <end position="106"/>
    </location>
</feature>
<dbReference type="STRING" id="1884261.A0A5C3R2Y9"/>
<dbReference type="EMBL" id="ML178814">
    <property type="protein sequence ID" value="TFL07550.1"/>
    <property type="molecule type" value="Genomic_DNA"/>
</dbReference>